<dbReference type="EC" id="3.6.4.13" evidence="2"/>
<feature type="domain" description="DEAD-box RNA helicase Q" evidence="11">
    <location>
        <begin position="44"/>
        <end position="72"/>
    </location>
</feature>
<keyword evidence="4 8" id="KW-0378">Hydrolase</keyword>
<dbReference type="InterPro" id="IPR000629">
    <property type="entry name" value="RNA-helicase_DEAD-box_CS"/>
</dbReference>
<dbReference type="InterPro" id="IPR011545">
    <property type="entry name" value="DEAD/DEAH_box_helicase_dom"/>
</dbReference>
<feature type="short sequence motif" description="Q motif" evidence="7">
    <location>
        <begin position="44"/>
        <end position="72"/>
    </location>
</feature>
<evidence type="ECO:0000256" key="1">
    <source>
        <dbReference type="ARBA" id="ARBA00006517"/>
    </source>
</evidence>
<dbReference type="PROSITE" id="PS51194">
    <property type="entry name" value="HELICASE_CTER"/>
    <property type="match status" value="1"/>
</dbReference>
<keyword evidence="3 8" id="KW-0547">Nucleotide-binding</keyword>
<dbReference type="Pfam" id="PF00270">
    <property type="entry name" value="DEAD"/>
    <property type="match status" value="1"/>
</dbReference>
<dbReference type="GO" id="GO:0003676">
    <property type="term" value="F:nucleic acid binding"/>
    <property type="evidence" value="ECO:0007669"/>
    <property type="project" value="InterPro"/>
</dbReference>
<dbReference type="InterPro" id="IPR050079">
    <property type="entry name" value="DEAD_box_RNA_helicase"/>
</dbReference>
<keyword evidence="13" id="KW-1185">Reference proteome</keyword>
<dbReference type="Gene3D" id="3.40.50.300">
    <property type="entry name" value="P-loop containing nucleotide triphosphate hydrolases"/>
    <property type="match status" value="2"/>
</dbReference>
<evidence type="ECO:0000256" key="2">
    <source>
        <dbReference type="ARBA" id="ARBA00012552"/>
    </source>
</evidence>
<evidence type="ECO:0000256" key="7">
    <source>
        <dbReference type="PROSITE-ProRule" id="PRU00552"/>
    </source>
</evidence>
<dbReference type="SUPFAM" id="SSF52540">
    <property type="entry name" value="P-loop containing nucleoside triphosphate hydrolases"/>
    <property type="match status" value="1"/>
</dbReference>
<evidence type="ECO:0000256" key="4">
    <source>
        <dbReference type="ARBA" id="ARBA00022801"/>
    </source>
</evidence>
<evidence type="ECO:0000259" key="11">
    <source>
        <dbReference type="PROSITE" id="PS51195"/>
    </source>
</evidence>
<name>A0AAW1Q5V7_9CHLO</name>
<dbReference type="PROSITE" id="PS51195">
    <property type="entry name" value="Q_MOTIF"/>
    <property type="match status" value="1"/>
</dbReference>
<accession>A0AAW1Q5V7</accession>
<comment type="similarity">
    <text evidence="1">Belongs to the DEAD box helicase family. DDX21/DDX50 subfamily.</text>
</comment>
<evidence type="ECO:0000313" key="13">
    <source>
        <dbReference type="Proteomes" id="UP001489004"/>
    </source>
</evidence>
<feature type="domain" description="Helicase ATP-binding" evidence="9">
    <location>
        <begin position="75"/>
        <end position="250"/>
    </location>
</feature>
<dbReference type="CDD" id="cd00268">
    <property type="entry name" value="DEADc"/>
    <property type="match status" value="1"/>
</dbReference>
<dbReference type="InterPro" id="IPR014001">
    <property type="entry name" value="Helicase_ATP-bd"/>
</dbReference>
<dbReference type="AlphaFoldDB" id="A0AAW1Q5V7"/>
<evidence type="ECO:0000256" key="6">
    <source>
        <dbReference type="ARBA" id="ARBA00022840"/>
    </source>
</evidence>
<dbReference type="PANTHER" id="PTHR47959:SF1">
    <property type="entry name" value="ATP-DEPENDENT RNA HELICASE DBPA"/>
    <property type="match status" value="1"/>
</dbReference>
<dbReference type="EMBL" id="JALJOR010000005">
    <property type="protein sequence ID" value="KAK9817281.1"/>
    <property type="molecule type" value="Genomic_DNA"/>
</dbReference>
<keyword evidence="6 8" id="KW-0067">ATP-binding</keyword>
<feature type="domain" description="Helicase C-terminal" evidence="10">
    <location>
        <begin position="274"/>
        <end position="440"/>
    </location>
</feature>
<evidence type="ECO:0000256" key="8">
    <source>
        <dbReference type="RuleBase" id="RU000492"/>
    </source>
</evidence>
<organism evidence="12 13">
    <name type="scientific">[Myrmecia] bisecta</name>
    <dbReference type="NCBI Taxonomy" id="41462"/>
    <lineage>
        <taxon>Eukaryota</taxon>
        <taxon>Viridiplantae</taxon>
        <taxon>Chlorophyta</taxon>
        <taxon>core chlorophytes</taxon>
        <taxon>Trebouxiophyceae</taxon>
        <taxon>Trebouxiales</taxon>
        <taxon>Trebouxiaceae</taxon>
        <taxon>Myrmecia</taxon>
    </lineage>
</organism>
<dbReference type="PROSITE" id="PS51192">
    <property type="entry name" value="HELICASE_ATP_BIND_1"/>
    <property type="match status" value="1"/>
</dbReference>
<evidence type="ECO:0000256" key="5">
    <source>
        <dbReference type="ARBA" id="ARBA00022806"/>
    </source>
</evidence>
<dbReference type="GO" id="GO:0003724">
    <property type="term" value="F:RNA helicase activity"/>
    <property type="evidence" value="ECO:0007669"/>
    <property type="project" value="UniProtKB-EC"/>
</dbReference>
<dbReference type="SMART" id="SM00487">
    <property type="entry name" value="DEXDc"/>
    <property type="match status" value="1"/>
</dbReference>
<dbReference type="PANTHER" id="PTHR47959">
    <property type="entry name" value="ATP-DEPENDENT RNA HELICASE RHLE-RELATED"/>
    <property type="match status" value="1"/>
</dbReference>
<evidence type="ECO:0000256" key="3">
    <source>
        <dbReference type="ARBA" id="ARBA00022741"/>
    </source>
</evidence>
<dbReference type="CDD" id="cd18787">
    <property type="entry name" value="SF2_C_DEAD"/>
    <property type="match status" value="1"/>
</dbReference>
<dbReference type="FunFam" id="3.40.50.300:FF:000079">
    <property type="entry name" value="probable ATP-dependent RNA helicase DDX17"/>
    <property type="match status" value="1"/>
</dbReference>
<dbReference type="PROSITE" id="PS00039">
    <property type="entry name" value="DEAD_ATP_HELICASE"/>
    <property type="match status" value="1"/>
</dbReference>
<gene>
    <name evidence="12" type="ORF">WJX72_012192</name>
</gene>
<dbReference type="SMART" id="SM00490">
    <property type="entry name" value="HELICc"/>
    <property type="match status" value="1"/>
</dbReference>
<sequence length="489" mass="53482">MPPAWAPSKRVLDMTAEQIAETRQRLNVTVEGEESASGIVAPIESFEDMNLHETILRDLRHREYDKPTPIQCQGMPVALSGRDILGCAETGSGKTASFALPMIQHCMDEQPIKRGDGPIGLVLAPTRELAQQIDREIKSFSKTSKVRTSIVVGGTNMSEQRGDLRAGVEIVIATPGRFIDHLQQRNTSLNRVSFVVLDEADRMLDMGFEPQIKEVMQSLNKDHQTLLFSATMPEEIETLAGEYLNKPVRVKVGQVSTPTANVTQHLQKTTDVNKIDDVTALLLEELTIAEANGQRLPLTIVFVERKARADEVAEALRVEAIDAAALHGGLSQGERERALRDFTASRISVLVATDVASRGLDIKGIGHVVNLDLPRTFEDYVHRIGRTGRAGSTGRATSLYTDRDSFLVSQIKKAIHDLENGNAFAFATGKAARQRERELALDFKEKIKMGASNIMSTGSGPAVKVDDKLSFMVNTASSKGGAADDAWDD</sequence>
<dbReference type="Pfam" id="PF00271">
    <property type="entry name" value="Helicase_C"/>
    <property type="match status" value="1"/>
</dbReference>
<reference evidence="12 13" key="1">
    <citation type="journal article" date="2024" name="Nat. Commun.">
        <title>Phylogenomics reveals the evolutionary origins of lichenization in chlorophyte algae.</title>
        <authorList>
            <person name="Puginier C."/>
            <person name="Libourel C."/>
            <person name="Otte J."/>
            <person name="Skaloud P."/>
            <person name="Haon M."/>
            <person name="Grisel S."/>
            <person name="Petersen M."/>
            <person name="Berrin J.G."/>
            <person name="Delaux P.M."/>
            <person name="Dal Grande F."/>
            <person name="Keller J."/>
        </authorList>
    </citation>
    <scope>NUCLEOTIDE SEQUENCE [LARGE SCALE GENOMIC DNA]</scope>
    <source>
        <strain evidence="12 13">SAG 2043</strain>
    </source>
</reference>
<evidence type="ECO:0000313" key="12">
    <source>
        <dbReference type="EMBL" id="KAK9817281.1"/>
    </source>
</evidence>
<evidence type="ECO:0000259" key="9">
    <source>
        <dbReference type="PROSITE" id="PS51192"/>
    </source>
</evidence>
<dbReference type="GO" id="GO:0005829">
    <property type="term" value="C:cytosol"/>
    <property type="evidence" value="ECO:0007669"/>
    <property type="project" value="TreeGrafter"/>
</dbReference>
<dbReference type="GO" id="GO:0016787">
    <property type="term" value="F:hydrolase activity"/>
    <property type="evidence" value="ECO:0007669"/>
    <property type="project" value="UniProtKB-KW"/>
</dbReference>
<proteinExistence type="inferred from homology"/>
<dbReference type="Proteomes" id="UP001489004">
    <property type="component" value="Unassembled WGS sequence"/>
</dbReference>
<dbReference type="InterPro" id="IPR027417">
    <property type="entry name" value="P-loop_NTPase"/>
</dbReference>
<dbReference type="GO" id="GO:0005524">
    <property type="term" value="F:ATP binding"/>
    <property type="evidence" value="ECO:0007669"/>
    <property type="project" value="UniProtKB-KW"/>
</dbReference>
<protein>
    <recommendedName>
        <fullName evidence="2">RNA helicase</fullName>
        <ecNumber evidence="2">3.6.4.13</ecNumber>
    </recommendedName>
</protein>
<comment type="caution">
    <text evidence="12">The sequence shown here is derived from an EMBL/GenBank/DDBJ whole genome shotgun (WGS) entry which is preliminary data.</text>
</comment>
<dbReference type="InterPro" id="IPR001650">
    <property type="entry name" value="Helicase_C-like"/>
</dbReference>
<keyword evidence="5 8" id="KW-0347">Helicase</keyword>
<evidence type="ECO:0000259" key="10">
    <source>
        <dbReference type="PROSITE" id="PS51194"/>
    </source>
</evidence>
<dbReference type="InterPro" id="IPR044742">
    <property type="entry name" value="DEAD/DEAH_RhlB"/>
</dbReference>
<dbReference type="InterPro" id="IPR014014">
    <property type="entry name" value="RNA_helicase_DEAD_Q_motif"/>
</dbReference>